<reference evidence="1" key="1">
    <citation type="submission" date="2021-01" db="EMBL/GenBank/DDBJ databases">
        <title>Genomic Encyclopedia of Type Strains, Phase IV (KMG-IV): sequencing the most valuable type-strain genomes for metagenomic binning, comparative biology and taxonomic classification.</title>
        <authorList>
            <person name="Goeker M."/>
        </authorList>
    </citation>
    <scope>NUCLEOTIDE SEQUENCE</scope>
    <source>
        <strain evidence="1">DSM 25523</strain>
    </source>
</reference>
<evidence type="ECO:0000313" key="1">
    <source>
        <dbReference type="EMBL" id="MBM7591219.1"/>
    </source>
</evidence>
<dbReference type="Proteomes" id="UP000717624">
    <property type="component" value="Unassembled WGS sequence"/>
</dbReference>
<accession>A0A938XZQ3</accession>
<dbReference type="EMBL" id="JAFBEB010000010">
    <property type="protein sequence ID" value="MBM7591219.1"/>
    <property type="molecule type" value="Genomic_DNA"/>
</dbReference>
<keyword evidence="2" id="KW-1185">Reference proteome</keyword>
<proteinExistence type="predicted"/>
<protein>
    <submittedName>
        <fullName evidence="1">Uncharacterized protein</fullName>
    </submittedName>
</protein>
<sequence length="38" mass="4302">MTCKKCGCKNFIGLYRVTETKSVVACTDCMTPHFVEKE</sequence>
<organism evidence="1 2">
    <name type="scientific">Brevibacillus fulvus</name>
    <dbReference type="NCBI Taxonomy" id="1125967"/>
    <lineage>
        <taxon>Bacteria</taxon>
        <taxon>Bacillati</taxon>
        <taxon>Bacillota</taxon>
        <taxon>Bacilli</taxon>
        <taxon>Bacillales</taxon>
        <taxon>Paenibacillaceae</taxon>
        <taxon>Brevibacillus</taxon>
    </lineage>
</organism>
<evidence type="ECO:0000313" key="2">
    <source>
        <dbReference type="Proteomes" id="UP000717624"/>
    </source>
</evidence>
<comment type="caution">
    <text evidence="1">The sequence shown here is derived from an EMBL/GenBank/DDBJ whole genome shotgun (WGS) entry which is preliminary data.</text>
</comment>
<name>A0A938XZQ3_9BACL</name>
<dbReference type="AlphaFoldDB" id="A0A938XZQ3"/>
<gene>
    <name evidence="1" type="ORF">JOD01_002846</name>
</gene>